<accession>A0ABY5Z9K0</accession>
<keyword evidence="2" id="KW-1133">Transmembrane helix</keyword>
<evidence type="ECO:0000313" key="3">
    <source>
        <dbReference type="EMBL" id="UWZ38739.1"/>
    </source>
</evidence>
<feature type="region of interest" description="Disordered" evidence="1">
    <location>
        <begin position="88"/>
        <end position="108"/>
    </location>
</feature>
<reference evidence="3" key="1">
    <citation type="submission" date="2021-04" db="EMBL/GenBank/DDBJ databases">
        <title>Biosynthetic gene clusters of Dactylosporangioum roseum.</title>
        <authorList>
            <person name="Hartkoorn R.C."/>
            <person name="Beaudoing E."/>
            <person name="Hot D."/>
            <person name="Moureu S."/>
        </authorList>
    </citation>
    <scope>NUCLEOTIDE SEQUENCE</scope>
    <source>
        <strain evidence="3">NRRL B-16295</strain>
    </source>
</reference>
<sequence>MRRWLRFNALSVVMFSAFVLFIVLQSVFGWHTQNAELADHGRAVQSYLRYLGSGDFVESVFENWESEFLQMASYVWLTAFVLQRGSPESQPLGGADDDPERQRRPGSPWPVRRGGLALKLYSNSLTILLAGLFLVSFVLHLLGGTAAYNESQALHGGQPVHFWQFLANSEFWFQSMQNWQSEFMSVGVLVVAGIFLRQRGSSQSKKVAEPHAKTGG</sequence>
<organism evidence="3 4">
    <name type="scientific">Dactylosporangium roseum</name>
    <dbReference type="NCBI Taxonomy" id="47989"/>
    <lineage>
        <taxon>Bacteria</taxon>
        <taxon>Bacillati</taxon>
        <taxon>Actinomycetota</taxon>
        <taxon>Actinomycetes</taxon>
        <taxon>Micromonosporales</taxon>
        <taxon>Micromonosporaceae</taxon>
        <taxon>Dactylosporangium</taxon>
    </lineage>
</organism>
<evidence type="ECO:0008006" key="5">
    <source>
        <dbReference type="Google" id="ProtNLM"/>
    </source>
</evidence>
<gene>
    <name evidence="3" type="ORF">Drose_11225</name>
</gene>
<dbReference type="InterPro" id="IPR046657">
    <property type="entry name" value="DUF6766"/>
</dbReference>
<keyword evidence="4" id="KW-1185">Reference proteome</keyword>
<proteinExistence type="predicted"/>
<protein>
    <recommendedName>
        <fullName evidence="5">Transmembrane protein</fullName>
    </recommendedName>
</protein>
<evidence type="ECO:0000313" key="4">
    <source>
        <dbReference type="Proteomes" id="UP001058271"/>
    </source>
</evidence>
<keyword evidence="2" id="KW-0812">Transmembrane</keyword>
<name>A0ABY5Z9K0_9ACTN</name>
<evidence type="ECO:0000256" key="1">
    <source>
        <dbReference type="SAM" id="MobiDB-lite"/>
    </source>
</evidence>
<dbReference type="Pfam" id="PF20554">
    <property type="entry name" value="DUF6766"/>
    <property type="match status" value="1"/>
</dbReference>
<dbReference type="RefSeq" id="WP_260728118.1">
    <property type="nucleotide sequence ID" value="NZ_BAAABS010000050.1"/>
</dbReference>
<feature type="transmembrane region" description="Helical" evidence="2">
    <location>
        <begin position="120"/>
        <end position="142"/>
    </location>
</feature>
<dbReference type="EMBL" id="CP073721">
    <property type="protein sequence ID" value="UWZ38739.1"/>
    <property type="molecule type" value="Genomic_DNA"/>
</dbReference>
<keyword evidence="2" id="KW-0472">Membrane</keyword>
<dbReference type="Proteomes" id="UP001058271">
    <property type="component" value="Chromosome"/>
</dbReference>
<evidence type="ECO:0000256" key="2">
    <source>
        <dbReference type="SAM" id="Phobius"/>
    </source>
</evidence>